<evidence type="ECO:0008006" key="6">
    <source>
        <dbReference type="Google" id="ProtNLM"/>
    </source>
</evidence>
<sequence>MDQPDLDKTIQEDDEVSDDGSSTGERAGLEFFEGSDDETPANVPEKRQKHSARPIKDKEWFLPDIQGDHQTFIDHGCSLDKQGYPLYPNGKTIFVSKPEDKIVNFGQVGFVKTSSVNRPRPNRPWKVTRYFCLGVLVCDNPSCEWAGPPPTAKGRVEEYINSNPTCPGLAGNCNGVVEHQKCTGTAVRFDLHSSGWGLLRHKGVHPHPWPAPKKPDPLSQDEFKAQVAKNPKAGAFKLKLGKTTHTNTALESVTTIHPAYQNKDRTAYYRRKYLVEMDLTPDKLGGGIGDKFILHMFHWSAQGLLIISSSFLPKAEHFTFQTKWMADRLVARDKNGLLYNGGLLSDVTYRFFENGYLLTTSMFCDDLQRWIPVQLTWIRGLSDEYYKIHFTVLFQQLFKHTMTMIEREGLASQVVDFSAAQANGFIQAYCEVFREPDASVARNLLKGCREHYRQSITRVKRNRAVITADEEEPFRKACMDLLTPPAANEPTHEEKVDSIHRRYPKVKKWLDWWTTADVEAMLFRTRKPLLEDTPDARPETTNGQESMHRLYYMISEGKTCLMLGVVELYSFVKVLEDDWHAVMHGIPVSYGSQKTKDVGLSMGLAPKRKRNHEPPNDGRPPDTTDAMTKPDKKRIKMGRPLNSKNFEKGQWSSYASYHAITKNPSKSNRCWMAAAMESLYALFSPLWLRGINGTGNDLFTILVQHFNSRVTYELTLKGIIRSTLTRNQSKLFEAASLKYPGQFLPGAFASCDFFLEVLLDPQAHKSSKFRQLFQLNEHREFTCEAKRQDKQSHPNRQDRLIYVLTVRPPMFGENQIPYSNVQKLIQMWQTTGVQTLSGIVCKECCTSNTSQPSEPNKTRRIKKVDSQIAVVEPLPEPSQANLHYLIDTSFLTFKQSPPPLHLYFHLDVTTTSDSHTRRDFVDSTNWPFHLSVGGSTYTLFARGYYSGNHYWCKVLRSAVGTIGIWLHNDAENDGYARLISHVPSSIAGPSPSTSWLMYSRSWNPAEEEYVDTAIKKISLDNPNAPGRKPFIHLKSLLTISGDSINDEIAVLPAALKGNPPDAKYADHEDDGHQDALLGNADDSGQFMVLETDFADLEDEERRIADLSAVKEGVGEPIEPTKASQSEAVPPNNQHKPTKRSKAKKTSKKTLKPREEPKPTRKFKPIKLVKSDVKPEKAETVVKEEQKENNPIPQTNTGSIPQPGNDSIPPTEEVKLKLRLKIINPLKPNIQATELKPPSQDTKAPSQDSNRLDFELPKPPPLRRSSRQK</sequence>
<protein>
    <recommendedName>
        <fullName evidence="6">GCM domain-containing protein</fullName>
    </recommendedName>
</protein>
<dbReference type="SUPFAM" id="SSF90073">
    <property type="entry name" value="GCM domain"/>
    <property type="match status" value="1"/>
</dbReference>
<evidence type="ECO:0000313" key="2">
    <source>
        <dbReference type="EMBL" id="KAA1071825.1"/>
    </source>
</evidence>
<feature type="compositionally biased region" description="Polar residues" evidence="1">
    <location>
        <begin position="1238"/>
        <end position="1248"/>
    </location>
</feature>
<dbReference type="Proteomes" id="UP000325313">
    <property type="component" value="Unassembled WGS sequence"/>
</dbReference>
<accession>A0A5B0RLM1</accession>
<dbReference type="InterPro" id="IPR036115">
    <property type="entry name" value="GCM_dom_sf"/>
</dbReference>
<feature type="region of interest" description="Disordered" evidence="1">
    <location>
        <begin position="1226"/>
        <end position="1268"/>
    </location>
</feature>
<feature type="compositionally biased region" description="Basic and acidic residues" evidence="1">
    <location>
        <begin position="612"/>
        <end position="622"/>
    </location>
</feature>
<dbReference type="OrthoDB" id="2624269at2759"/>
<dbReference type="PANTHER" id="PTHR48147:SF3">
    <property type="entry name" value="MYELIN TRANSCRIPTION FACTOR 1-LIKE PROTEIN"/>
    <property type="match status" value="1"/>
</dbReference>
<dbReference type="EMBL" id="VSWC01000170">
    <property type="protein sequence ID" value="KAA1071825.1"/>
    <property type="molecule type" value="Genomic_DNA"/>
</dbReference>
<keyword evidence="4" id="KW-1185">Reference proteome</keyword>
<dbReference type="GO" id="GO:0006355">
    <property type="term" value="P:regulation of DNA-templated transcription"/>
    <property type="evidence" value="ECO:0007669"/>
    <property type="project" value="InterPro"/>
</dbReference>
<feature type="compositionally biased region" description="Basic residues" evidence="1">
    <location>
        <begin position="1135"/>
        <end position="1150"/>
    </location>
</feature>
<reference evidence="4 5" key="1">
    <citation type="submission" date="2019-05" db="EMBL/GenBank/DDBJ databases">
        <title>Emergence of the Ug99 lineage of the wheat stem rust pathogen through somatic hybridization.</title>
        <authorList>
            <person name="Li F."/>
            <person name="Upadhyaya N.M."/>
            <person name="Sperschneider J."/>
            <person name="Matny O."/>
            <person name="Nguyen-Phuc H."/>
            <person name="Mago R."/>
            <person name="Raley C."/>
            <person name="Miller M.E."/>
            <person name="Silverstein K.A.T."/>
            <person name="Henningsen E."/>
            <person name="Hirsch C.D."/>
            <person name="Visser B."/>
            <person name="Pretorius Z.A."/>
            <person name="Steffenson B.J."/>
            <person name="Schwessinger B."/>
            <person name="Dodds P.N."/>
            <person name="Figueroa M."/>
        </authorList>
    </citation>
    <scope>NUCLEOTIDE SEQUENCE [LARGE SCALE GENOMIC DNA]</scope>
    <source>
        <strain evidence="2">21-0</strain>
        <strain evidence="3 5">Ug99</strain>
    </source>
</reference>
<dbReference type="Proteomes" id="UP000324748">
    <property type="component" value="Unassembled WGS sequence"/>
</dbReference>
<feature type="compositionally biased region" description="Basic and acidic residues" evidence="1">
    <location>
        <begin position="1168"/>
        <end position="1187"/>
    </location>
</feature>
<dbReference type="EMBL" id="VDEP01000174">
    <property type="protein sequence ID" value="KAA1125833.1"/>
    <property type="molecule type" value="Genomic_DNA"/>
</dbReference>
<dbReference type="AlphaFoldDB" id="A0A5B0RLM1"/>
<organism evidence="3 5">
    <name type="scientific">Puccinia graminis f. sp. tritici</name>
    <dbReference type="NCBI Taxonomy" id="56615"/>
    <lineage>
        <taxon>Eukaryota</taxon>
        <taxon>Fungi</taxon>
        <taxon>Dikarya</taxon>
        <taxon>Basidiomycota</taxon>
        <taxon>Pucciniomycotina</taxon>
        <taxon>Pucciniomycetes</taxon>
        <taxon>Pucciniales</taxon>
        <taxon>Pucciniaceae</taxon>
        <taxon>Puccinia</taxon>
    </lineage>
</organism>
<dbReference type="PANTHER" id="PTHR48147">
    <property type="entry name" value="PROTEIN CBG23787"/>
    <property type="match status" value="1"/>
</dbReference>
<feature type="compositionally biased region" description="Polar residues" evidence="1">
    <location>
        <begin position="1188"/>
        <end position="1204"/>
    </location>
</feature>
<feature type="region of interest" description="Disordered" evidence="1">
    <location>
        <begin position="1060"/>
        <end position="1079"/>
    </location>
</feature>
<feature type="compositionally biased region" description="Basic and acidic residues" evidence="1">
    <location>
        <begin position="1"/>
        <end position="11"/>
    </location>
</feature>
<comment type="caution">
    <text evidence="3">The sequence shown here is derived from an EMBL/GenBank/DDBJ whole genome shotgun (WGS) entry which is preliminary data.</text>
</comment>
<proteinExistence type="predicted"/>
<name>A0A5B0RLM1_PUCGR</name>
<evidence type="ECO:0000313" key="5">
    <source>
        <dbReference type="Proteomes" id="UP000325313"/>
    </source>
</evidence>
<dbReference type="GO" id="GO:0003677">
    <property type="term" value="F:DNA binding"/>
    <property type="evidence" value="ECO:0007669"/>
    <property type="project" value="InterPro"/>
</dbReference>
<gene>
    <name evidence="2" type="ORF">PGT21_050319</name>
    <name evidence="3" type="ORF">PGTUg99_050102</name>
</gene>
<feature type="region of interest" description="Disordered" evidence="1">
    <location>
        <begin position="1107"/>
        <end position="1212"/>
    </location>
</feature>
<evidence type="ECO:0000313" key="4">
    <source>
        <dbReference type="Proteomes" id="UP000324748"/>
    </source>
</evidence>
<feature type="compositionally biased region" description="Basic and acidic residues" evidence="1">
    <location>
        <begin position="1063"/>
        <end position="1073"/>
    </location>
</feature>
<evidence type="ECO:0000313" key="3">
    <source>
        <dbReference type="EMBL" id="KAA1125833.1"/>
    </source>
</evidence>
<feature type="compositionally biased region" description="Polar residues" evidence="1">
    <location>
        <begin position="1121"/>
        <end position="1134"/>
    </location>
</feature>
<feature type="region of interest" description="Disordered" evidence="1">
    <location>
        <begin position="605"/>
        <end position="630"/>
    </location>
</feature>
<evidence type="ECO:0000256" key="1">
    <source>
        <dbReference type="SAM" id="MobiDB-lite"/>
    </source>
</evidence>
<feature type="region of interest" description="Disordered" evidence="1">
    <location>
        <begin position="1"/>
        <end position="54"/>
    </location>
</feature>